<reference evidence="2 3" key="1">
    <citation type="submission" date="2019-02" db="EMBL/GenBank/DDBJ databases">
        <title>Genome sequencing of the rare red list fungi Dentipellis fragilis.</title>
        <authorList>
            <person name="Buettner E."/>
            <person name="Kellner H."/>
        </authorList>
    </citation>
    <scope>NUCLEOTIDE SEQUENCE [LARGE SCALE GENOMIC DNA]</scope>
    <source>
        <strain evidence="2 3">DSM 105465</strain>
    </source>
</reference>
<dbReference type="EMBL" id="SEOQ01000077">
    <property type="protein sequence ID" value="TFY70893.1"/>
    <property type="molecule type" value="Genomic_DNA"/>
</dbReference>
<accession>A0A4Y9ZAM0</accession>
<evidence type="ECO:0000256" key="1">
    <source>
        <dbReference type="SAM" id="MobiDB-lite"/>
    </source>
</evidence>
<name>A0A4Y9ZAM0_9AGAM</name>
<dbReference type="Proteomes" id="UP000298327">
    <property type="component" value="Unassembled WGS sequence"/>
</dbReference>
<keyword evidence="3" id="KW-1185">Reference proteome</keyword>
<comment type="caution">
    <text evidence="2">The sequence shown here is derived from an EMBL/GenBank/DDBJ whole genome shotgun (WGS) entry which is preliminary data.</text>
</comment>
<evidence type="ECO:0000313" key="3">
    <source>
        <dbReference type="Proteomes" id="UP000298327"/>
    </source>
</evidence>
<feature type="region of interest" description="Disordered" evidence="1">
    <location>
        <begin position="240"/>
        <end position="259"/>
    </location>
</feature>
<gene>
    <name evidence="2" type="ORF">EVG20_g2120</name>
</gene>
<organism evidence="2 3">
    <name type="scientific">Dentipellis fragilis</name>
    <dbReference type="NCBI Taxonomy" id="205917"/>
    <lineage>
        <taxon>Eukaryota</taxon>
        <taxon>Fungi</taxon>
        <taxon>Dikarya</taxon>
        <taxon>Basidiomycota</taxon>
        <taxon>Agaricomycotina</taxon>
        <taxon>Agaricomycetes</taxon>
        <taxon>Russulales</taxon>
        <taxon>Hericiaceae</taxon>
        <taxon>Dentipellis</taxon>
    </lineage>
</organism>
<protein>
    <submittedName>
        <fullName evidence="2">Uncharacterized protein</fullName>
    </submittedName>
</protein>
<proteinExistence type="predicted"/>
<dbReference type="AlphaFoldDB" id="A0A4Y9ZAM0"/>
<evidence type="ECO:0000313" key="2">
    <source>
        <dbReference type="EMBL" id="TFY70893.1"/>
    </source>
</evidence>
<sequence>MQPPFSSLTARRLSSVMRAVPQVVVGAPAKFPQVNLPGVAQKESLSIIATLPVYAGVFGSLPKQKHSRADENEAYESDDDDGVFIQRMGTADRTGSASDKPKWQLAAWNRKMHYVAASLYISIKLTWPVGMEIGEGSTVYVMPGLACISAFYLTAAIRGEVKAARNWSDVPVILFKPRDPDAESLSRRTVPHKQLQHSPTLFQGARCLWPVTQSGSLFHPKAGHAEEGALVNKAPALEWKTSGPKRSHNAAQNDRPQAAASAQLWGLAHIRMASPGSQSKSRRLGSLLCALLVVHQPTGTSIREGT</sequence>